<dbReference type="OrthoDB" id="7363897at2"/>
<gene>
    <name evidence="1" type="ORF">EV216_11354</name>
</gene>
<evidence type="ECO:0000313" key="1">
    <source>
        <dbReference type="EMBL" id="TCM83510.1"/>
    </source>
</evidence>
<keyword evidence="2" id="KW-1185">Reference proteome</keyword>
<dbReference type="AlphaFoldDB" id="A0A4R1YTA9"/>
<sequence>MIELVFVACFGLAQNEQGACEERSLIYADITPMTCMMGAQPELAKWVATHPNWTVANWKCRYLNTAQRKA</sequence>
<organism evidence="1 2">
    <name type="scientific">Rhodovulum steppense</name>
    <dbReference type="NCBI Taxonomy" id="540251"/>
    <lineage>
        <taxon>Bacteria</taxon>
        <taxon>Pseudomonadati</taxon>
        <taxon>Pseudomonadota</taxon>
        <taxon>Alphaproteobacteria</taxon>
        <taxon>Rhodobacterales</taxon>
        <taxon>Paracoccaceae</taxon>
        <taxon>Rhodovulum</taxon>
    </lineage>
</organism>
<dbReference type="Proteomes" id="UP000295277">
    <property type="component" value="Unassembled WGS sequence"/>
</dbReference>
<protein>
    <submittedName>
        <fullName evidence="1">Uncharacterized protein</fullName>
    </submittedName>
</protein>
<proteinExistence type="predicted"/>
<accession>A0A4R1YTA9</accession>
<evidence type="ECO:0000313" key="2">
    <source>
        <dbReference type="Proteomes" id="UP000295277"/>
    </source>
</evidence>
<comment type="caution">
    <text evidence="1">The sequence shown here is derived from an EMBL/GenBank/DDBJ whole genome shotgun (WGS) entry which is preliminary data.</text>
</comment>
<name>A0A4R1YTA9_9RHOB</name>
<reference evidence="1 2" key="1">
    <citation type="submission" date="2019-03" db="EMBL/GenBank/DDBJ databases">
        <title>Genomic Encyclopedia of Type Strains, Phase IV (KMG-IV): sequencing the most valuable type-strain genomes for metagenomic binning, comparative biology and taxonomic classification.</title>
        <authorList>
            <person name="Goeker M."/>
        </authorList>
    </citation>
    <scope>NUCLEOTIDE SEQUENCE [LARGE SCALE GENOMIC DNA]</scope>
    <source>
        <strain evidence="1 2">DSM 21153</strain>
    </source>
</reference>
<dbReference type="EMBL" id="SLVM01000013">
    <property type="protein sequence ID" value="TCM83510.1"/>
    <property type="molecule type" value="Genomic_DNA"/>
</dbReference>